<reference evidence="2" key="1">
    <citation type="submission" date="2023-10" db="EMBL/GenBank/DDBJ databases">
        <title>Genome assembly of Pristionchus species.</title>
        <authorList>
            <person name="Yoshida K."/>
            <person name="Sommer R.J."/>
        </authorList>
    </citation>
    <scope>NUCLEOTIDE SEQUENCE</scope>
    <source>
        <strain evidence="2">RS0144</strain>
    </source>
</reference>
<evidence type="ECO:0000256" key="1">
    <source>
        <dbReference type="SAM" id="MobiDB-lite"/>
    </source>
</evidence>
<name>A0AAV5SDD9_9BILA</name>
<gene>
    <name evidence="2" type="ORF">PENTCL1PPCAC_863</name>
</gene>
<dbReference type="Proteomes" id="UP001432027">
    <property type="component" value="Unassembled WGS sequence"/>
</dbReference>
<evidence type="ECO:0000313" key="2">
    <source>
        <dbReference type="EMBL" id="GMS78688.1"/>
    </source>
</evidence>
<keyword evidence="3" id="KW-1185">Reference proteome</keyword>
<accession>A0AAV5SDD9</accession>
<dbReference type="EMBL" id="BTSX01000001">
    <property type="protein sequence ID" value="GMS78688.1"/>
    <property type="molecule type" value="Genomic_DNA"/>
</dbReference>
<sequence length="69" mass="7937">RIEYGFSSNQKSSPSENSLARKNGYYRPSRKLMRTVEIKDRLRLRLTCRAFEKIVANTHAGYCDLGGII</sequence>
<feature type="region of interest" description="Disordered" evidence="1">
    <location>
        <begin position="1"/>
        <end position="24"/>
    </location>
</feature>
<feature type="compositionally biased region" description="Low complexity" evidence="1">
    <location>
        <begin position="7"/>
        <end position="18"/>
    </location>
</feature>
<evidence type="ECO:0000313" key="3">
    <source>
        <dbReference type="Proteomes" id="UP001432027"/>
    </source>
</evidence>
<dbReference type="AlphaFoldDB" id="A0AAV5SDD9"/>
<comment type="caution">
    <text evidence="2">The sequence shown here is derived from an EMBL/GenBank/DDBJ whole genome shotgun (WGS) entry which is preliminary data.</text>
</comment>
<feature type="non-terminal residue" evidence="2">
    <location>
        <position position="1"/>
    </location>
</feature>
<organism evidence="2 3">
    <name type="scientific">Pristionchus entomophagus</name>
    <dbReference type="NCBI Taxonomy" id="358040"/>
    <lineage>
        <taxon>Eukaryota</taxon>
        <taxon>Metazoa</taxon>
        <taxon>Ecdysozoa</taxon>
        <taxon>Nematoda</taxon>
        <taxon>Chromadorea</taxon>
        <taxon>Rhabditida</taxon>
        <taxon>Rhabditina</taxon>
        <taxon>Diplogasteromorpha</taxon>
        <taxon>Diplogasteroidea</taxon>
        <taxon>Neodiplogasteridae</taxon>
        <taxon>Pristionchus</taxon>
    </lineage>
</organism>
<protein>
    <submittedName>
        <fullName evidence="2">Uncharacterized protein</fullName>
    </submittedName>
</protein>
<proteinExistence type="predicted"/>